<dbReference type="GO" id="GO:0003677">
    <property type="term" value="F:DNA binding"/>
    <property type="evidence" value="ECO:0007669"/>
    <property type="project" value="InterPro"/>
</dbReference>
<organism evidence="1">
    <name type="scientific">marine sediment metagenome</name>
    <dbReference type="NCBI Taxonomy" id="412755"/>
    <lineage>
        <taxon>unclassified sequences</taxon>
        <taxon>metagenomes</taxon>
        <taxon>ecological metagenomes</taxon>
    </lineage>
</organism>
<dbReference type="AlphaFoldDB" id="X1IQ86"/>
<accession>X1IQ86</accession>
<name>X1IQ86_9ZZZZ</name>
<comment type="caution">
    <text evidence="1">The sequence shown here is derived from an EMBL/GenBank/DDBJ whole genome shotgun (WGS) entry which is preliminary data.</text>
</comment>
<feature type="non-terminal residue" evidence="1">
    <location>
        <position position="1"/>
    </location>
</feature>
<dbReference type="EMBL" id="BARU01029823">
    <property type="protein sequence ID" value="GAH71410.1"/>
    <property type="molecule type" value="Genomic_DNA"/>
</dbReference>
<dbReference type="CDD" id="cd10148">
    <property type="entry name" value="CsoR-like_DUF156"/>
    <property type="match status" value="1"/>
</dbReference>
<protein>
    <recommendedName>
        <fullName evidence="2">Transcriptional regulator</fullName>
    </recommendedName>
</protein>
<dbReference type="GO" id="GO:0006355">
    <property type="term" value="P:regulation of DNA-templated transcription"/>
    <property type="evidence" value="ECO:0007669"/>
    <property type="project" value="InterPro"/>
</dbReference>
<dbReference type="PANTHER" id="PTHR33677">
    <property type="entry name" value="TRANSCRIPTIONAL REPRESSOR FRMR-RELATED"/>
    <property type="match status" value="1"/>
</dbReference>
<sequence length="88" mass="10255">THLDDMVPLKRIEGQIRGIQKMIDEKRYCIDILMQLSSVVGAIKRVEENILNRHLKGCVKGSFLKGNREDKEAKIDEVIEVLKNFRKY</sequence>
<dbReference type="Gene3D" id="1.20.58.1000">
    <property type="entry name" value="Metal-sensitive repressor, helix protomer"/>
    <property type="match status" value="1"/>
</dbReference>
<evidence type="ECO:0000313" key="1">
    <source>
        <dbReference type="EMBL" id="GAH71410.1"/>
    </source>
</evidence>
<dbReference type="InterPro" id="IPR038390">
    <property type="entry name" value="Metal_Tscrpt_repr_sf"/>
</dbReference>
<reference evidence="1" key="1">
    <citation type="journal article" date="2014" name="Front. Microbiol.">
        <title>High frequency of phylogenetically diverse reductive dehalogenase-homologous genes in deep subseafloor sedimentary metagenomes.</title>
        <authorList>
            <person name="Kawai M."/>
            <person name="Futagami T."/>
            <person name="Toyoda A."/>
            <person name="Takaki Y."/>
            <person name="Nishi S."/>
            <person name="Hori S."/>
            <person name="Arai W."/>
            <person name="Tsubouchi T."/>
            <person name="Morono Y."/>
            <person name="Uchiyama I."/>
            <person name="Ito T."/>
            <person name="Fujiyama A."/>
            <person name="Inagaki F."/>
            <person name="Takami H."/>
        </authorList>
    </citation>
    <scope>NUCLEOTIDE SEQUENCE</scope>
    <source>
        <strain evidence="1">Expedition CK06-06</strain>
    </source>
</reference>
<evidence type="ECO:0008006" key="2">
    <source>
        <dbReference type="Google" id="ProtNLM"/>
    </source>
</evidence>
<gene>
    <name evidence="1" type="ORF">S03H2_47398</name>
</gene>
<proteinExistence type="predicted"/>
<dbReference type="Pfam" id="PF02583">
    <property type="entry name" value="Trns_repr_metal"/>
    <property type="match status" value="1"/>
</dbReference>
<dbReference type="GO" id="GO:0046872">
    <property type="term" value="F:metal ion binding"/>
    <property type="evidence" value="ECO:0007669"/>
    <property type="project" value="InterPro"/>
</dbReference>
<dbReference type="InterPro" id="IPR003735">
    <property type="entry name" value="Metal_Tscrpt_repr"/>
</dbReference>